<evidence type="ECO:0000256" key="3">
    <source>
        <dbReference type="ARBA" id="ARBA00022857"/>
    </source>
</evidence>
<dbReference type="CDD" id="cd05333">
    <property type="entry name" value="BKR_SDR_c"/>
    <property type="match status" value="1"/>
</dbReference>
<accession>A0A1C7PCS6</accession>
<dbReference type="InterPro" id="IPR057326">
    <property type="entry name" value="KR_dom"/>
</dbReference>
<keyword evidence="8" id="KW-0443">Lipid metabolism</keyword>
<dbReference type="InterPro" id="IPR002347">
    <property type="entry name" value="SDR_fam"/>
</dbReference>
<dbReference type="PRINTS" id="PR00080">
    <property type="entry name" value="SDRFAMILY"/>
</dbReference>
<sequence>MRLQGKTAIVTGAGRGIGNAIAQRFAEEGAKVILISRNPESCQGAADAINKLVPDSCVACPCDVSDYAAVQVAVAEISERFPTIDILVNNAGITRDTLLLRMKEEDWDAVMDTNLKSAFNFVKALQRVLMKSPAGRIINMSSVVGLTGNMGQANYAASKAGIIGFTKSVALELASRKVTCNAIAPGFIATEMTDAIPEKAKEAILSKIPLGSMGEVQDIAALTAFLASDEARYITGQVITCDGGMSM</sequence>
<evidence type="ECO:0000256" key="7">
    <source>
        <dbReference type="PIRSR" id="PIRSR611284-2"/>
    </source>
</evidence>
<dbReference type="PANTHER" id="PTHR42879">
    <property type="entry name" value="3-OXOACYL-(ACYL-CARRIER-PROTEIN) REDUCTASE"/>
    <property type="match status" value="1"/>
</dbReference>
<dbReference type="PANTHER" id="PTHR42879:SF2">
    <property type="entry name" value="3-OXOACYL-[ACYL-CARRIER-PROTEIN] REDUCTASE FABG"/>
    <property type="match status" value="1"/>
</dbReference>
<evidence type="ECO:0000256" key="6">
    <source>
        <dbReference type="PIRSR" id="PIRSR611284-1"/>
    </source>
</evidence>
<feature type="domain" description="Ketoreductase" evidence="9">
    <location>
        <begin position="6"/>
        <end position="191"/>
    </location>
</feature>
<evidence type="ECO:0000256" key="8">
    <source>
        <dbReference type="RuleBase" id="RU366074"/>
    </source>
</evidence>
<dbReference type="SUPFAM" id="SSF51735">
    <property type="entry name" value="NAD(P)-binding Rossmann-fold domains"/>
    <property type="match status" value="1"/>
</dbReference>
<dbReference type="InterPro" id="IPR036291">
    <property type="entry name" value="NAD(P)-bd_dom_sf"/>
</dbReference>
<comment type="function">
    <text evidence="1 8">Catalyzes the NADPH-dependent reduction of beta-ketoacyl-ACP substrates to beta-hydroxyacyl-ACP products, the first reductive step in the elongation cycle of fatty acid biosynthesis.</text>
</comment>
<evidence type="ECO:0000259" key="9">
    <source>
        <dbReference type="SMART" id="SM00822"/>
    </source>
</evidence>
<dbReference type="InterPro" id="IPR050259">
    <property type="entry name" value="SDR"/>
</dbReference>
<dbReference type="GO" id="GO:0004316">
    <property type="term" value="F:3-oxoacyl-[acyl-carrier-protein] reductase (NADPH) activity"/>
    <property type="evidence" value="ECO:0007669"/>
    <property type="project" value="UniProtKB-UniRule"/>
</dbReference>
<dbReference type="NCBIfam" id="NF009466">
    <property type="entry name" value="PRK12826.1-2"/>
    <property type="match status" value="1"/>
</dbReference>
<feature type="active site" description="Proton acceptor" evidence="6">
    <location>
        <position position="155"/>
    </location>
</feature>
<dbReference type="UniPathway" id="UPA00094"/>
<dbReference type="PRINTS" id="PR00081">
    <property type="entry name" value="GDHRDH"/>
</dbReference>
<dbReference type="NCBIfam" id="TIGR01830">
    <property type="entry name" value="3oxo_ACP_reduc"/>
    <property type="match status" value="1"/>
</dbReference>
<reference evidence="11" key="1">
    <citation type="submission" date="2016-09" db="EMBL/GenBank/DDBJ databases">
        <authorList>
            <person name="Koehorst J."/>
        </authorList>
    </citation>
    <scope>NUCLEOTIDE SEQUENCE [LARGE SCALE GENOMIC DNA]</scope>
</reference>
<evidence type="ECO:0000313" key="10">
    <source>
        <dbReference type="EMBL" id="SEH91501.1"/>
    </source>
</evidence>
<dbReference type="KEGG" id="agl:PYTT_1681"/>
<dbReference type="InterPro" id="IPR020904">
    <property type="entry name" value="Sc_DH/Rdtase_CS"/>
</dbReference>
<name>A0A1C7PCS6_9BACT</name>
<keyword evidence="8" id="KW-0275">Fatty acid biosynthesis</keyword>
<dbReference type="Gene3D" id="3.40.50.720">
    <property type="entry name" value="NAD(P)-binding Rossmann-like Domain"/>
    <property type="match status" value="1"/>
</dbReference>
<dbReference type="AlphaFoldDB" id="A0A1C7PCS6"/>
<dbReference type="EMBL" id="LT629973">
    <property type="protein sequence ID" value="SEH91501.1"/>
    <property type="molecule type" value="Genomic_DNA"/>
</dbReference>
<dbReference type="GO" id="GO:0006633">
    <property type="term" value="P:fatty acid biosynthetic process"/>
    <property type="evidence" value="ECO:0007669"/>
    <property type="project" value="UniProtKB-UniPathway"/>
</dbReference>
<feature type="binding site" evidence="7">
    <location>
        <position position="188"/>
    </location>
    <ligand>
        <name>NADP(+)</name>
        <dbReference type="ChEBI" id="CHEBI:58349"/>
    </ligand>
</feature>
<feature type="binding site" evidence="7">
    <location>
        <begin position="12"/>
        <end position="15"/>
    </location>
    <ligand>
        <name>NADP(+)</name>
        <dbReference type="ChEBI" id="CHEBI:58349"/>
    </ligand>
</feature>
<dbReference type="GO" id="GO:0051287">
    <property type="term" value="F:NAD binding"/>
    <property type="evidence" value="ECO:0007669"/>
    <property type="project" value="UniProtKB-UniRule"/>
</dbReference>
<dbReference type="STRING" id="1679444.PYTT_1681"/>
<keyword evidence="8" id="KW-0276">Fatty acid metabolism</keyword>
<evidence type="ECO:0000256" key="4">
    <source>
        <dbReference type="ARBA" id="ARBA00023002"/>
    </source>
</evidence>
<dbReference type="PATRIC" id="fig|1679444.3.peg.2424"/>
<dbReference type="Pfam" id="PF13561">
    <property type="entry name" value="adh_short_C2"/>
    <property type="match status" value="1"/>
</dbReference>
<dbReference type="SMART" id="SM00822">
    <property type="entry name" value="PKS_KR"/>
    <property type="match status" value="1"/>
</dbReference>
<evidence type="ECO:0000256" key="5">
    <source>
        <dbReference type="ARBA" id="ARBA00048508"/>
    </source>
</evidence>
<dbReference type="InterPro" id="IPR011284">
    <property type="entry name" value="3oxo_ACP_reduc"/>
</dbReference>
<feature type="binding site" evidence="7">
    <location>
        <position position="90"/>
    </location>
    <ligand>
        <name>NADP(+)</name>
        <dbReference type="ChEBI" id="CHEBI:58349"/>
    </ligand>
</feature>
<keyword evidence="4 8" id="KW-0560">Oxidoreductase</keyword>
<dbReference type="NCBIfam" id="NF005559">
    <property type="entry name" value="PRK07231.1"/>
    <property type="match status" value="1"/>
</dbReference>
<comment type="subunit">
    <text evidence="8">Homotetramer.</text>
</comment>
<evidence type="ECO:0000313" key="11">
    <source>
        <dbReference type="Proteomes" id="UP000176204"/>
    </source>
</evidence>
<dbReference type="PROSITE" id="PS00061">
    <property type="entry name" value="ADH_SHORT"/>
    <property type="match status" value="1"/>
</dbReference>
<evidence type="ECO:0000256" key="1">
    <source>
        <dbReference type="ARBA" id="ARBA00002607"/>
    </source>
</evidence>
<dbReference type="RefSeq" id="WP_067774211.1">
    <property type="nucleotide sequence ID" value="NZ_JACVVN010000012.1"/>
</dbReference>
<gene>
    <name evidence="10" type="ORF">PYTT_1681</name>
</gene>
<comment type="similarity">
    <text evidence="2 8">Belongs to the short-chain dehydrogenases/reductases (SDR) family.</text>
</comment>
<dbReference type="EC" id="1.1.1.100" evidence="8"/>
<keyword evidence="3 7" id="KW-0521">NADP</keyword>
<dbReference type="Proteomes" id="UP000176204">
    <property type="component" value="Chromosome I"/>
</dbReference>
<organism evidence="10 11">
    <name type="scientific">Akkermansia glycaniphila</name>
    <dbReference type="NCBI Taxonomy" id="1679444"/>
    <lineage>
        <taxon>Bacteria</taxon>
        <taxon>Pseudomonadati</taxon>
        <taxon>Verrucomicrobiota</taxon>
        <taxon>Verrucomicrobiia</taxon>
        <taxon>Verrucomicrobiales</taxon>
        <taxon>Akkermansiaceae</taxon>
        <taxon>Akkermansia</taxon>
    </lineage>
</organism>
<keyword evidence="11" id="KW-1185">Reference proteome</keyword>
<evidence type="ECO:0000256" key="2">
    <source>
        <dbReference type="ARBA" id="ARBA00006484"/>
    </source>
</evidence>
<proteinExistence type="inferred from homology"/>
<protein>
    <recommendedName>
        <fullName evidence="8">3-oxoacyl-[acyl-carrier-protein] reductase</fullName>
        <ecNumber evidence="8">1.1.1.100</ecNumber>
    </recommendedName>
</protein>
<comment type="pathway">
    <text evidence="8">Lipid metabolism; fatty acid biosynthesis.</text>
</comment>
<keyword evidence="8" id="KW-0444">Lipid biosynthesis</keyword>
<dbReference type="FunFam" id="3.40.50.720:FF:000115">
    <property type="entry name" value="3-oxoacyl-[acyl-carrier-protein] reductase FabG"/>
    <property type="match status" value="1"/>
</dbReference>
<dbReference type="OrthoDB" id="9803333at2"/>
<comment type="catalytic activity">
    <reaction evidence="5 8">
        <text>a (3R)-hydroxyacyl-[ACP] + NADP(+) = a 3-oxoacyl-[ACP] + NADPH + H(+)</text>
        <dbReference type="Rhea" id="RHEA:17397"/>
        <dbReference type="Rhea" id="RHEA-COMP:9916"/>
        <dbReference type="Rhea" id="RHEA-COMP:9945"/>
        <dbReference type="ChEBI" id="CHEBI:15378"/>
        <dbReference type="ChEBI" id="CHEBI:57783"/>
        <dbReference type="ChEBI" id="CHEBI:58349"/>
        <dbReference type="ChEBI" id="CHEBI:78776"/>
        <dbReference type="ChEBI" id="CHEBI:78827"/>
        <dbReference type="EC" id="1.1.1.100"/>
    </reaction>
</comment>
<feature type="binding site" evidence="7">
    <location>
        <begin position="155"/>
        <end position="159"/>
    </location>
    <ligand>
        <name>NADP(+)</name>
        <dbReference type="ChEBI" id="CHEBI:58349"/>
    </ligand>
</feature>